<dbReference type="EMBL" id="JABEND010000001">
    <property type="protein sequence ID" value="NNG34761.1"/>
    <property type="molecule type" value="Genomic_DNA"/>
</dbReference>
<proteinExistence type="predicted"/>
<reference evidence="4 5" key="1">
    <citation type="submission" date="2020-05" db="EMBL/GenBank/DDBJ databases">
        <title>Nakamurella sp. DB0629 isolated from air conditioner.</title>
        <authorList>
            <person name="Kim D.H."/>
            <person name="Kim D.-U."/>
        </authorList>
    </citation>
    <scope>NUCLEOTIDE SEQUENCE [LARGE SCALE GENOMIC DNA]</scope>
    <source>
        <strain evidence="4 5">DB0629</strain>
    </source>
</reference>
<accession>A0A849A6W4</accession>
<dbReference type="GO" id="GO:0003676">
    <property type="term" value="F:nucleic acid binding"/>
    <property type="evidence" value="ECO:0007669"/>
    <property type="project" value="InterPro"/>
</dbReference>
<evidence type="ECO:0000313" key="4">
    <source>
        <dbReference type="EMBL" id="NNG34761.1"/>
    </source>
</evidence>
<dbReference type="GO" id="GO:0016818">
    <property type="term" value="F:hydrolase activity, acting on acid anhydrides, in phosphorus-containing anhydrides"/>
    <property type="evidence" value="ECO:0007669"/>
    <property type="project" value="InterPro"/>
</dbReference>
<feature type="domain" description="HIRAN" evidence="3">
    <location>
        <begin position="14"/>
        <end position="94"/>
    </location>
</feature>
<name>A0A849A6W4_9ACTN</name>
<dbReference type="InterPro" id="IPR014905">
    <property type="entry name" value="HIRAN"/>
</dbReference>
<evidence type="ECO:0000256" key="1">
    <source>
        <dbReference type="ARBA" id="ARBA00022723"/>
    </source>
</evidence>
<dbReference type="GO" id="GO:0008270">
    <property type="term" value="F:zinc ion binding"/>
    <property type="evidence" value="ECO:0007669"/>
    <property type="project" value="InterPro"/>
</dbReference>
<sequence>MFVSADARGLRSVGIFGFDVRGLAYYERAARRSDTRPGTRVELVREPLNDYQSAAIAIHPKGAGSRVGYVNKGMAPGLAKLLDAGTELSNIVLRGAAPGENPSGVTVLVARPETMAHLCRTPWPKSVVCRGQW</sequence>
<evidence type="ECO:0000313" key="5">
    <source>
        <dbReference type="Proteomes" id="UP000562984"/>
    </source>
</evidence>
<dbReference type="RefSeq" id="WP_171198346.1">
    <property type="nucleotide sequence ID" value="NZ_JABEND010000001.1"/>
</dbReference>
<dbReference type="Proteomes" id="UP000562984">
    <property type="component" value="Unassembled WGS sequence"/>
</dbReference>
<evidence type="ECO:0000256" key="2">
    <source>
        <dbReference type="ARBA" id="ARBA00022801"/>
    </source>
</evidence>
<comment type="caution">
    <text evidence="4">The sequence shown here is derived from an EMBL/GenBank/DDBJ whole genome shotgun (WGS) entry which is preliminary data.</text>
</comment>
<keyword evidence="2" id="KW-0378">Hydrolase</keyword>
<keyword evidence="1" id="KW-0479">Metal-binding</keyword>
<protein>
    <recommendedName>
        <fullName evidence="3">HIRAN domain-containing protein</fullName>
    </recommendedName>
</protein>
<gene>
    <name evidence="4" type="ORF">HKD39_03290</name>
</gene>
<dbReference type="AlphaFoldDB" id="A0A849A6W4"/>
<keyword evidence="5" id="KW-1185">Reference proteome</keyword>
<dbReference type="Gene3D" id="3.30.70.2330">
    <property type="match status" value="1"/>
</dbReference>
<dbReference type="Pfam" id="PF08797">
    <property type="entry name" value="HIRAN"/>
    <property type="match status" value="1"/>
</dbReference>
<organism evidence="4 5">
    <name type="scientific">Nakamurella aerolata</name>
    <dbReference type="NCBI Taxonomy" id="1656892"/>
    <lineage>
        <taxon>Bacteria</taxon>
        <taxon>Bacillati</taxon>
        <taxon>Actinomycetota</taxon>
        <taxon>Actinomycetes</taxon>
        <taxon>Nakamurellales</taxon>
        <taxon>Nakamurellaceae</taxon>
        <taxon>Nakamurella</taxon>
    </lineage>
</organism>
<evidence type="ECO:0000259" key="3">
    <source>
        <dbReference type="Pfam" id="PF08797"/>
    </source>
</evidence>